<dbReference type="InterPro" id="IPR029001">
    <property type="entry name" value="ITPase-like_fam"/>
</dbReference>
<sequence>MKVFMQKIVLATTSLGKARELKSLLANLSLDCVTQTELDVKYIEETGLTFIENSIIKARHAAESTGLPAIADDSGLSVDALGGAPGIQSARYAGLKKVSDRQNVDKLLEALKDVPEGKRQAKFHCVLVYLSHAKSPVPLVCHGSMSGEISLKPSGEGGFGYDSIFKITELGCSIAELTGDQKNSISHRGQALKILLEMICNV</sequence>
<dbReference type="InterPro" id="IPR002637">
    <property type="entry name" value="RdgB/HAM1"/>
</dbReference>
<evidence type="ECO:0000256" key="2">
    <source>
        <dbReference type="ARBA" id="ARBA00011738"/>
    </source>
</evidence>
<dbReference type="HAMAP" id="MF_01405">
    <property type="entry name" value="Non_canon_purine_NTPase"/>
    <property type="match status" value="1"/>
</dbReference>
<evidence type="ECO:0000256" key="5">
    <source>
        <dbReference type="ARBA" id="ARBA00022801"/>
    </source>
</evidence>
<dbReference type="PANTHER" id="PTHR11067:SF9">
    <property type="entry name" value="INOSINE TRIPHOSPHATE PYROPHOSPHATASE"/>
    <property type="match status" value="1"/>
</dbReference>
<keyword evidence="6 10" id="KW-0460">Magnesium</keyword>
<evidence type="ECO:0000256" key="10">
    <source>
        <dbReference type="HAMAP-Rule" id="MF_01405"/>
    </source>
</evidence>
<evidence type="ECO:0000256" key="9">
    <source>
        <dbReference type="ARBA" id="ARBA00052017"/>
    </source>
</evidence>
<evidence type="ECO:0000256" key="1">
    <source>
        <dbReference type="ARBA" id="ARBA00008023"/>
    </source>
</evidence>
<dbReference type="GO" id="GO:0009146">
    <property type="term" value="P:purine nucleoside triphosphate catabolic process"/>
    <property type="evidence" value="ECO:0007669"/>
    <property type="project" value="UniProtKB-UniRule"/>
</dbReference>
<comment type="catalytic activity">
    <reaction evidence="9 10">
        <text>XTP + H2O = XMP + diphosphate + H(+)</text>
        <dbReference type="Rhea" id="RHEA:28610"/>
        <dbReference type="ChEBI" id="CHEBI:15377"/>
        <dbReference type="ChEBI" id="CHEBI:15378"/>
        <dbReference type="ChEBI" id="CHEBI:33019"/>
        <dbReference type="ChEBI" id="CHEBI:57464"/>
        <dbReference type="ChEBI" id="CHEBI:61314"/>
        <dbReference type="EC" id="3.6.1.66"/>
    </reaction>
</comment>
<comment type="cofactor">
    <cofactor evidence="10">
        <name>Mg(2+)</name>
        <dbReference type="ChEBI" id="CHEBI:18420"/>
    </cofactor>
    <text evidence="10">Binds 1 Mg(2+) ion per subunit.</text>
</comment>
<keyword evidence="4 10" id="KW-0547">Nucleotide-binding</keyword>
<feature type="binding site" evidence="10">
    <location>
        <position position="44"/>
    </location>
    <ligand>
        <name>Mg(2+)</name>
        <dbReference type="ChEBI" id="CHEBI:18420"/>
    </ligand>
</feature>
<comment type="catalytic activity">
    <reaction evidence="8 10">
        <text>dITP + H2O = dIMP + diphosphate + H(+)</text>
        <dbReference type="Rhea" id="RHEA:28342"/>
        <dbReference type="ChEBI" id="CHEBI:15377"/>
        <dbReference type="ChEBI" id="CHEBI:15378"/>
        <dbReference type="ChEBI" id="CHEBI:33019"/>
        <dbReference type="ChEBI" id="CHEBI:61194"/>
        <dbReference type="ChEBI" id="CHEBI:61382"/>
        <dbReference type="EC" id="3.6.1.66"/>
    </reaction>
</comment>
<reference evidence="12" key="1">
    <citation type="submission" date="2020-10" db="EMBL/GenBank/DDBJ databases">
        <authorList>
            <person name="Szabo G."/>
        </authorList>
    </citation>
    <scope>NUCLEOTIDE SEQUENCE</scope>
    <source>
        <strain evidence="12">PROFFT</strain>
    </source>
</reference>
<dbReference type="InterPro" id="IPR020922">
    <property type="entry name" value="dITP/XTP_pyrophosphatase"/>
</dbReference>
<evidence type="ECO:0000313" key="13">
    <source>
        <dbReference type="Proteomes" id="UP000683585"/>
    </source>
</evidence>
<dbReference type="AlphaFoldDB" id="A0A8E4F1R5"/>
<feature type="active site" description="Proton acceptor" evidence="10">
    <location>
        <position position="73"/>
    </location>
</feature>
<dbReference type="KEGG" id="ptf:PROFFT_A_03290"/>
<dbReference type="Proteomes" id="UP000683585">
    <property type="component" value="Chromosome"/>
</dbReference>
<evidence type="ECO:0000313" key="12">
    <source>
        <dbReference type="EMBL" id="CAD6509996.1"/>
    </source>
</evidence>
<keyword evidence="7 10" id="KW-0546">Nucleotide metabolism</keyword>
<comment type="catalytic activity">
    <reaction evidence="10">
        <text>ITP + H2O = IMP + diphosphate + H(+)</text>
        <dbReference type="Rhea" id="RHEA:29399"/>
        <dbReference type="ChEBI" id="CHEBI:15377"/>
        <dbReference type="ChEBI" id="CHEBI:15378"/>
        <dbReference type="ChEBI" id="CHEBI:33019"/>
        <dbReference type="ChEBI" id="CHEBI:58053"/>
        <dbReference type="ChEBI" id="CHEBI:61402"/>
        <dbReference type="EC" id="3.6.1.66"/>
    </reaction>
</comment>
<keyword evidence="3 10" id="KW-0479">Metal-binding</keyword>
<feature type="binding site" evidence="10">
    <location>
        <begin position="187"/>
        <end position="188"/>
    </location>
    <ligand>
        <name>substrate</name>
    </ligand>
</feature>
<evidence type="ECO:0000256" key="6">
    <source>
        <dbReference type="ARBA" id="ARBA00022842"/>
    </source>
</evidence>
<dbReference type="GO" id="GO:0036220">
    <property type="term" value="F:ITP diphosphatase activity"/>
    <property type="evidence" value="ECO:0007669"/>
    <property type="project" value="UniProtKB-UniRule"/>
</dbReference>
<keyword evidence="5 10" id="KW-0378">Hydrolase</keyword>
<organism evidence="12 13">
    <name type="scientific">Candidatus Profftia tarda</name>
    <dbReference type="NCBI Taxonomy" id="1177216"/>
    <lineage>
        <taxon>Bacteria</taxon>
        <taxon>Pseudomonadati</taxon>
        <taxon>Pseudomonadota</taxon>
        <taxon>Gammaproteobacteria</taxon>
        <taxon>Enterobacterales</taxon>
        <taxon>Enterobacteriaceae</taxon>
        <taxon>Candidatus Profftia</taxon>
    </lineage>
</organism>
<comment type="function">
    <text evidence="10">Pyrophosphatase that catalyzes the hydrolysis of nucleoside triphosphates to their monophosphate derivatives, with a high preference for the non-canonical purine nucleotides XTP (xanthosine triphosphate), dITP (deoxyinosine triphosphate) and ITP. Seems to function as a house-cleaning enzyme that removes non-canonical purine nucleotides from the nucleotide pool, thus preventing their incorporation into DNA/RNA and avoiding chromosomal lesions.</text>
</comment>
<dbReference type="SUPFAM" id="SSF52972">
    <property type="entry name" value="ITPase-like"/>
    <property type="match status" value="1"/>
</dbReference>
<dbReference type="CDD" id="cd00515">
    <property type="entry name" value="HAM1"/>
    <property type="match status" value="1"/>
</dbReference>
<accession>A0A8E4F1R5</accession>
<dbReference type="EC" id="3.6.1.66" evidence="10"/>
<comment type="subunit">
    <text evidence="2 10">Homodimer.</text>
</comment>
<gene>
    <name evidence="12" type="ORF">PROFFT_A_03290</name>
</gene>
<evidence type="ECO:0000256" key="3">
    <source>
        <dbReference type="ARBA" id="ARBA00022723"/>
    </source>
</evidence>
<dbReference type="PANTHER" id="PTHR11067">
    <property type="entry name" value="INOSINE TRIPHOSPHATE PYROPHOSPHATASE/HAM1 PROTEIN"/>
    <property type="match status" value="1"/>
</dbReference>
<protein>
    <recommendedName>
        <fullName evidence="10">dITP/XTP pyrophosphatase</fullName>
        <ecNumber evidence="10">3.6.1.66</ecNumber>
    </recommendedName>
    <alternativeName>
        <fullName evidence="10">Non-canonical purine NTP pyrophosphatase</fullName>
    </alternativeName>
    <alternativeName>
        <fullName evidence="10">Non-standard purine NTP pyrophosphatase</fullName>
    </alternativeName>
    <alternativeName>
        <fullName evidence="10">Nucleoside-triphosphate diphosphatase</fullName>
    </alternativeName>
    <alternativeName>
        <fullName evidence="10">Nucleoside-triphosphate pyrophosphatase</fullName>
        <shortName evidence="10">NTPase</shortName>
    </alternativeName>
</protein>
<evidence type="ECO:0000256" key="8">
    <source>
        <dbReference type="ARBA" id="ARBA00051875"/>
    </source>
</evidence>
<feature type="binding site" evidence="10">
    <location>
        <begin position="12"/>
        <end position="17"/>
    </location>
    <ligand>
        <name>substrate</name>
    </ligand>
</feature>
<feature type="binding site" evidence="10">
    <location>
        <begin position="159"/>
        <end position="162"/>
    </location>
    <ligand>
        <name>substrate</name>
    </ligand>
</feature>
<dbReference type="GO" id="GO:0046872">
    <property type="term" value="F:metal ion binding"/>
    <property type="evidence" value="ECO:0007669"/>
    <property type="project" value="UniProtKB-KW"/>
</dbReference>
<dbReference type="GO" id="GO:0017111">
    <property type="term" value="F:ribonucleoside triphosphate phosphatase activity"/>
    <property type="evidence" value="ECO:0007669"/>
    <property type="project" value="InterPro"/>
</dbReference>
<keyword evidence="13" id="KW-1185">Reference proteome</keyword>
<name>A0A8E4F1R5_9ENTR</name>
<dbReference type="Pfam" id="PF01725">
    <property type="entry name" value="Ham1p_like"/>
    <property type="match status" value="1"/>
</dbReference>
<evidence type="ECO:0000256" key="7">
    <source>
        <dbReference type="ARBA" id="ARBA00023080"/>
    </source>
</evidence>
<feature type="binding site" evidence="10">
    <location>
        <position position="73"/>
    </location>
    <ligand>
        <name>Mg(2+)</name>
        <dbReference type="ChEBI" id="CHEBI:18420"/>
    </ligand>
</feature>
<evidence type="ECO:0000256" key="11">
    <source>
        <dbReference type="RuleBase" id="RU003781"/>
    </source>
</evidence>
<proteinExistence type="inferred from homology"/>
<dbReference type="GO" id="GO:0000166">
    <property type="term" value="F:nucleotide binding"/>
    <property type="evidence" value="ECO:0007669"/>
    <property type="project" value="UniProtKB-KW"/>
</dbReference>
<feature type="binding site" evidence="10">
    <location>
        <position position="182"/>
    </location>
    <ligand>
        <name>substrate</name>
    </ligand>
</feature>
<dbReference type="GO" id="GO:0009117">
    <property type="term" value="P:nucleotide metabolic process"/>
    <property type="evidence" value="ECO:0007669"/>
    <property type="project" value="UniProtKB-KW"/>
</dbReference>
<dbReference type="FunFam" id="3.90.950.10:FF:000001">
    <property type="entry name" value="dITP/XTP pyrophosphatase"/>
    <property type="match status" value="1"/>
</dbReference>
<feature type="binding site" evidence="10">
    <location>
        <position position="74"/>
    </location>
    <ligand>
        <name>substrate</name>
    </ligand>
</feature>
<comment type="similarity">
    <text evidence="1 10 11">Belongs to the HAM1 NTPase family.</text>
</comment>
<evidence type="ECO:0000256" key="4">
    <source>
        <dbReference type="ARBA" id="ARBA00022741"/>
    </source>
</evidence>
<dbReference type="EMBL" id="LR890047">
    <property type="protein sequence ID" value="CAD6509996.1"/>
    <property type="molecule type" value="Genomic_DNA"/>
</dbReference>
<dbReference type="Gene3D" id="3.90.950.10">
    <property type="match status" value="1"/>
</dbReference>
<dbReference type="NCBIfam" id="TIGR00042">
    <property type="entry name" value="RdgB/HAM1 family non-canonical purine NTP pyrophosphatase"/>
    <property type="match status" value="1"/>
</dbReference>
<dbReference type="GO" id="GO:0005829">
    <property type="term" value="C:cytosol"/>
    <property type="evidence" value="ECO:0007669"/>
    <property type="project" value="TreeGrafter"/>
</dbReference>
<dbReference type="GO" id="GO:0035870">
    <property type="term" value="F:dITP diphosphatase activity"/>
    <property type="evidence" value="ECO:0007669"/>
    <property type="project" value="UniProtKB-UniRule"/>
</dbReference>
<dbReference type="GO" id="GO:0036222">
    <property type="term" value="F:XTP diphosphatase activity"/>
    <property type="evidence" value="ECO:0007669"/>
    <property type="project" value="UniProtKB-UniRule"/>
</dbReference>